<name>A0ABZ1SPR7_9ACTN</name>
<organism evidence="1 2">
    <name type="scientific">Microbispora hainanensis</name>
    <dbReference type="NCBI Taxonomy" id="568844"/>
    <lineage>
        <taxon>Bacteria</taxon>
        <taxon>Bacillati</taxon>
        <taxon>Actinomycetota</taxon>
        <taxon>Actinomycetes</taxon>
        <taxon>Streptosporangiales</taxon>
        <taxon>Streptosporangiaceae</taxon>
        <taxon>Microbispora</taxon>
    </lineage>
</organism>
<accession>A0ABZ1SPR7</accession>
<dbReference type="Proteomes" id="UP001432011">
    <property type="component" value="Chromosome"/>
</dbReference>
<keyword evidence="2" id="KW-1185">Reference proteome</keyword>
<reference evidence="1" key="1">
    <citation type="submission" date="2022-10" db="EMBL/GenBank/DDBJ databases">
        <title>The complete genomes of actinobacterial strains from the NBC collection.</title>
        <authorList>
            <person name="Joergensen T.S."/>
            <person name="Alvarez Arevalo M."/>
            <person name="Sterndorff E.B."/>
            <person name="Faurdal D."/>
            <person name="Vuksanovic O."/>
            <person name="Mourched A.-S."/>
            <person name="Charusanti P."/>
            <person name="Shaw S."/>
            <person name="Blin K."/>
            <person name="Weber T."/>
        </authorList>
    </citation>
    <scope>NUCLEOTIDE SEQUENCE</scope>
    <source>
        <strain evidence="1">NBC_00254</strain>
    </source>
</reference>
<gene>
    <name evidence="1" type="ORF">OG913_37605</name>
</gene>
<proteinExistence type="predicted"/>
<protein>
    <submittedName>
        <fullName evidence="1">Uncharacterized protein</fullName>
    </submittedName>
</protein>
<evidence type="ECO:0000313" key="1">
    <source>
        <dbReference type="EMBL" id="WUP75006.1"/>
    </source>
</evidence>
<evidence type="ECO:0000313" key="2">
    <source>
        <dbReference type="Proteomes" id="UP001432011"/>
    </source>
</evidence>
<dbReference type="RefSeq" id="WP_142648582.1">
    <property type="nucleotide sequence ID" value="NZ_CP108085.1"/>
</dbReference>
<dbReference type="EMBL" id="CP108085">
    <property type="protein sequence ID" value="WUP75006.1"/>
    <property type="molecule type" value="Genomic_DNA"/>
</dbReference>
<sequence length="197" mass="21476">MTGVRLTAEWLSGAHPYLTFQWPLATEPPTPEELAEHRNDPEVRLRDAVEAAPESRQFAALAHLAELLADRFRLGGFPVVRNVLADLASGRRAGAQRVGELAERLVAPLAQEVFHDDEEDGEENSADDLSFEQDPAWQRMQAGIALQIAARGPKGAALTALDIPMVFDAYHHAGLALGDDWPAARETLRQILSATVA</sequence>